<dbReference type="PANTHER" id="PTHR18952:SF208">
    <property type="entry name" value="CARBONIC ANHYDRASE XA-RELATED"/>
    <property type="match status" value="1"/>
</dbReference>
<evidence type="ECO:0000256" key="6">
    <source>
        <dbReference type="ARBA" id="ARBA00022723"/>
    </source>
</evidence>
<evidence type="ECO:0000256" key="8">
    <source>
        <dbReference type="ARBA" id="ARBA00022833"/>
    </source>
</evidence>
<dbReference type="Pfam" id="PF00194">
    <property type="entry name" value="Carb_anhydrase"/>
    <property type="match status" value="1"/>
</dbReference>
<evidence type="ECO:0000256" key="2">
    <source>
        <dbReference type="ARBA" id="ARBA00002904"/>
    </source>
</evidence>
<keyword evidence="10 12" id="KW-0456">Lyase</keyword>
<keyword evidence="16" id="KW-1185">Reference proteome</keyword>
<keyword evidence="9" id="KW-0325">Glycoprotein</keyword>
<comment type="similarity">
    <text evidence="12">Belongs to the alpha-carbonic anhydrase family.</text>
</comment>
<keyword evidence="7 13" id="KW-0732">Signal</keyword>
<evidence type="ECO:0000256" key="13">
    <source>
        <dbReference type="SAM" id="SignalP"/>
    </source>
</evidence>
<dbReference type="SUPFAM" id="SSF51069">
    <property type="entry name" value="Carbonic anhydrase"/>
    <property type="match status" value="1"/>
</dbReference>
<evidence type="ECO:0000256" key="10">
    <source>
        <dbReference type="ARBA" id="ARBA00023239"/>
    </source>
</evidence>
<feature type="domain" description="Alpha-carbonic anhydrase" evidence="14">
    <location>
        <begin position="46"/>
        <end position="280"/>
    </location>
</feature>
<evidence type="ECO:0000256" key="12">
    <source>
        <dbReference type="RuleBase" id="RU367011"/>
    </source>
</evidence>
<dbReference type="GO" id="GO:0008270">
    <property type="term" value="F:zinc ion binding"/>
    <property type="evidence" value="ECO:0007669"/>
    <property type="project" value="UniProtKB-UniRule"/>
</dbReference>
<evidence type="ECO:0000256" key="4">
    <source>
        <dbReference type="ARBA" id="ARBA00006365"/>
    </source>
</evidence>
<comment type="similarity">
    <text evidence="4">Belongs to the alpha-class carbonic anhydrase family.</text>
</comment>
<comment type="catalytic activity">
    <reaction evidence="11 12">
        <text>hydrogencarbonate + H(+) = CO2 + H2O</text>
        <dbReference type="Rhea" id="RHEA:10748"/>
        <dbReference type="ChEBI" id="CHEBI:15377"/>
        <dbReference type="ChEBI" id="CHEBI:15378"/>
        <dbReference type="ChEBI" id="CHEBI:16526"/>
        <dbReference type="ChEBI" id="CHEBI:17544"/>
        <dbReference type="EC" id="4.2.1.1"/>
    </reaction>
</comment>
<keyword evidence="6 12" id="KW-0479">Metal-binding</keyword>
<dbReference type="CDD" id="cd03124">
    <property type="entry name" value="alpha_CA_prokaryotic_like"/>
    <property type="match status" value="1"/>
</dbReference>
<dbReference type="FunFam" id="3.10.200.10:FF:000007">
    <property type="entry name" value="Alpha carbonic anhydrase 3"/>
    <property type="match status" value="1"/>
</dbReference>
<reference evidence="15" key="1">
    <citation type="submission" date="2022-08" db="EMBL/GenBank/DDBJ databases">
        <authorList>
            <person name="Gutierrez-Valencia J."/>
        </authorList>
    </citation>
    <scope>NUCLEOTIDE SEQUENCE</scope>
</reference>
<organism evidence="15 16">
    <name type="scientific">Linum tenue</name>
    <dbReference type="NCBI Taxonomy" id="586396"/>
    <lineage>
        <taxon>Eukaryota</taxon>
        <taxon>Viridiplantae</taxon>
        <taxon>Streptophyta</taxon>
        <taxon>Embryophyta</taxon>
        <taxon>Tracheophyta</taxon>
        <taxon>Spermatophyta</taxon>
        <taxon>Magnoliopsida</taxon>
        <taxon>eudicotyledons</taxon>
        <taxon>Gunneridae</taxon>
        <taxon>Pentapetalae</taxon>
        <taxon>rosids</taxon>
        <taxon>fabids</taxon>
        <taxon>Malpighiales</taxon>
        <taxon>Linaceae</taxon>
        <taxon>Linum</taxon>
    </lineage>
</organism>
<dbReference type="InterPro" id="IPR018338">
    <property type="entry name" value="Carbonic_anhydrase_a-class_CS"/>
</dbReference>
<comment type="subcellular location">
    <subcellularLocation>
        <location evidence="3">Plastid</location>
        <location evidence="3">Chloroplast stroma</location>
    </subcellularLocation>
</comment>
<evidence type="ECO:0000256" key="11">
    <source>
        <dbReference type="ARBA" id="ARBA00048348"/>
    </source>
</evidence>
<evidence type="ECO:0000256" key="3">
    <source>
        <dbReference type="ARBA" id="ARBA00004470"/>
    </source>
</evidence>
<dbReference type="PROSITE" id="PS00162">
    <property type="entry name" value="ALPHA_CA_1"/>
    <property type="match status" value="1"/>
</dbReference>
<comment type="cofactor">
    <cofactor evidence="1 12">
        <name>Zn(2+)</name>
        <dbReference type="ChEBI" id="CHEBI:29105"/>
    </cofactor>
</comment>
<gene>
    <name evidence="15" type="ORF">LITE_LOCUS9719</name>
</gene>
<evidence type="ECO:0000256" key="1">
    <source>
        <dbReference type="ARBA" id="ARBA00001947"/>
    </source>
</evidence>
<feature type="chain" id="PRO_5043762643" description="Carbonic anhydrase" evidence="13">
    <location>
        <begin position="39"/>
        <end position="287"/>
    </location>
</feature>
<evidence type="ECO:0000256" key="5">
    <source>
        <dbReference type="ARBA" id="ARBA00012925"/>
    </source>
</evidence>
<dbReference type="SMART" id="SM01057">
    <property type="entry name" value="Carb_anhydrase"/>
    <property type="match status" value="1"/>
</dbReference>
<evidence type="ECO:0000256" key="9">
    <source>
        <dbReference type="ARBA" id="ARBA00023180"/>
    </source>
</evidence>
<dbReference type="InterPro" id="IPR036398">
    <property type="entry name" value="CA_dom_sf"/>
</dbReference>
<dbReference type="PROSITE" id="PS51144">
    <property type="entry name" value="ALPHA_CA_2"/>
    <property type="match status" value="1"/>
</dbReference>
<evidence type="ECO:0000313" key="15">
    <source>
        <dbReference type="EMBL" id="CAI0397917.1"/>
    </source>
</evidence>
<comment type="caution">
    <text evidence="15">The sequence shown here is derived from an EMBL/GenBank/DDBJ whole genome shotgun (WGS) entry which is preliminary data.</text>
</comment>
<dbReference type="GO" id="GO:0004089">
    <property type="term" value="F:carbonate dehydratase activity"/>
    <property type="evidence" value="ECO:0007669"/>
    <property type="project" value="UniProtKB-UniRule"/>
</dbReference>
<name>A0AAV0IKD2_9ROSI</name>
<dbReference type="EMBL" id="CAMGYJ010000004">
    <property type="protein sequence ID" value="CAI0397917.1"/>
    <property type="molecule type" value="Genomic_DNA"/>
</dbReference>
<dbReference type="Gene3D" id="3.10.200.10">
    <property type="entry name" value="Alpha carbonic anhydrase"/>
    <property type="match status" value="1"/>
</dbReference>
<sequence>MAKKLLLPQMLQYYSLMISFFFFFFLALFLTTIPIASAATEVEDEREFTYRPDGENGPARWGEIHPDWHSCNKGKMQSPIDMLDDRVDVVSHLGRLNRSYKAANATLMNRGHDMMLKWEGGAGSIRVNGTKYFLEQCHWHTPSEHTMNGKKYAMEAHMVHESADGKIVVVGILYTIGRPDSFLQSIKHHLEDVAGAKEDQTKVGVVDPRDIKIGSRKYYRYIGSLTVPPCTENVTWTIVKKVRTVSREQLRLLRVAVHDDSNSNARPLQPKFGRKVNLFRPEESRDD</sequence>
<evidence type="ECO:0000256" key="7">
    <source>
        <dbReference type="ARBA" id="ARBA00022729"/>
    </source>
</evidence>
<dbReference type="InterPro" id="IPR041891">
    <property type="entry name" value="Alpha_CA_prokaryot-like"/>
</dbReference>
<comment type="function">
    <text evidence="2 12">Reversible hydration of carbon dioxide.</text>
</comment>
<dbReference type="EC" id="4.2.1.1" evidence="5 12"/>
<keyword evidence="8 12" id="KW-0862">Zinc</keyword>
<dbReference type="Proteomes" id="UP001154282">
    <property type="component" value="Unassembled WGS sequence"/>
</dbReference>
<proteinExistence type="inferred from homology"/>
<feature type="signal peptide" evidence="13">
    <location>
        <begin position="1"/>
        <end position="38"/>
    </location>
</feature>
<dbReference type="InterPro" id="IPR023561">
    <property type="entry name" value="Carbonic_anhydrase_a-class"/>
</dbReference>
<evidence type="ECO:0000313" key="16">
    <source>
        <dbReference type="Proteomes" id="UP001154282"/>
    </source>
</evidence>
<protein>
    <recommendedName>
        <fullName evidence="5 12">Carbonic anhydrase</fullName>
        <ecNumber evidence="5 12">4.2.1.1</ecNumber>
    </recommendedName>
</protein>
<dbReference type="GO" id="GO:0009570">
    <property type="term" value="C:chloroplast stroma"/>
    <property type="evidence" value="ECO:0007669"/>
    <property type="project" value="UniProtKB-SubCell"/>
</dbReference>
<evidence type="ECO:0000259" key="14">
    <source>
        <dbReference type="PROSITE" id="PS51144"/>
    </source>
</evidence>
<accession>A0AAV0IKD2</accession>
<dbReference type="InterPro" id="IPR001148">
    <property type="entry name" value="CA_dom"/>
</dbReference>
<dbReference type="AlphaFoldDB" id="A0AAV0IKD2"/>
<dbReference type="GO" id="GO:0006730">
    <property type="term" value="P:one-carbon metabolic process"/>
    <property type="evidence" value="ECO:0007669"/>
    <property type="project" value="TreeGrafter"/>
</dbReference>
<dbReference type="PANTHER" id="PTHR18952">
    <property type="entry name" value="CARBONIC ANHYDRASE"/>
    <property type="match status" value="1"/>
</dbReference>